<dbReference type="EMBL" id="CP095045">
    <property type="protein sequence ID" value="UOQ57116.1"/>
    <property type="molecule type" value="Genomic_DNA"/>
</dbReference>
<dbReference type="RefSeq" id="WP_244727710.1">
    <property type="nucleotide sequence ID" value="NZ_CP095045.1"/>
</dbReference>
<dbReference type="Gene3D" id="3.40.50.720">
    <property type="entry name" value="NAD(P)-binding Rossmann-like Domain"/>
    <property type="match status" value="1"/>
</dbReference>
<dbReference type="Pfam" id="PF22725">
    <property type="entry name" value="GFO_IDH_MocA_C3"/>
    <property type="match status" value="1"/>
</dbReference>
<name>A0ABY4FLG7_9MICO</name>
<keyword evidence="2" id="KW-0560">Oxidoreductase</keyword>
<evidence type="ECO:0000259" key="4">
    <source>
        <dbReference type="Pfam" id="PF01408"/>
    </source>
</evidence>
<protein>
    <submittedName>
        <fullName evidence="6">Gfo/Idh/MocA family oxidoreductase</fullName>
    </submittedName>
</protein>
<organism evidence="6 7">
    <name type="scientific">Leucobacter allii</name>
    <dbReference type="NCBI Taxonomy" id="2932247"/>
    <lineage>
        <taxon>Bacteria</taxon>
        <taxon>Bacillati</taxon>
        <taxon>Actinomycetota</taxon>
        <taxon>Actinomycetes</taxon>
        <taxon>Micrococcales</taxon>
        <taxon>Microbacteriaceae</taxon>
        <taxon>Leucobacter</taxon>
    </lineage>
</organism>
<evidence type="ECO:0000259" key="5">
    <source>
        <dbReference type="Pfam" id="PF22725"/>
    </source>
</evidence>
<reference evidence="6 7" key="1">
    <citation type="submission" date="2022-04" db="EMBL/GenBank/DDBJ databases">
        <title>Leucobacter sp. isolated from rhizosphere of garlic.</title>
        <authorList>
            <person name="Won M."/>
            <person name="Lee C.-M."/>
            <person name="Woen H.-Y."/>
            <person name="Kwon S.-W."/>
        </authorList>
    </citation>
    <scope>NUCLEOTIDE SEQUENCE [LARGE SCALE GENOMIC DNA]</scope>
    <source>
        <strain evidence="6 7">H21R-40</strain>
    </source>
</reference>
<dbReference type="PANTHER" id="PTHR43708:SF5">
    <property type="entry name" value="CONSERVED EXPRESSED OXIDOREDUCTASE (EUROFUNG)-RELATED"/>
    <property type="match status" value="1"/>
</dbReference>
<dbReference type="InterPro" id="IPR036291">
    <property type="entry name" value="NAD(P)-bd_dom_sf"/>
</dbReference>
<dbReference type="InterPro" id="IPR051317">
    <property type="entry name" value="Gfo/Idh/MocA_oxidoreduct"/>
</dbReference>
<dbReference type="InterPro" id="IPR000683">
    <property type="entry name" value="Gfo/Idh/MocA-like_OxRdtase_N"/>
</dbReference>
<dbReference type="SUPFAM" id="SSF55347">
    <property type="entry name" value="Glyceraldehyde-3-phosphate dehydrogenase-like, C-terminal domain"/>
    <property type="match status" value="1"/>
</dbReference>
<sequence length="346" mass="37012">MRIGLVGFGVGGRLFHLPYLQAATEWELAGVVARSPQRVAELAAEAPGVPAFASLDAIIDAGVDAVVITTPPATRRELVLRALQRGVHVVADKPFAPDAATARELIAAADRAGRTLTVFHNRRWDTDLVTLRSVLDSGRLGRVWRADFALEQDDRSVLAQGPDEGLLRDLGAHVVDQLAQLFGPVARVDAHLDWVGAGDARVDVGFVLGLHHAGGVHSSVSSSKGARREDRRMIVYGREGNYESHMSDVQVEQLRAGLRPATDADAWGVEAPERWGVLHDGSGPTPIPSLRGDYTEFYRDLHRAIATGTPPAVRLSEALHTVAVLDAARESAISGTRVEVAATPGS</sequence>
<dbReference type="PANTHER" id="PTHR43708">
    <property type="entry name" value="CONSERVED EXPRESSED OXIDOREDUCTASE (EUROFUNG)"/>
    <property type="match status" value="1"/>
</dbReference>
<keyword evidence="7" id="KW-1185">Reference proteome</keyword>
<dbReference type="Gene3D" id="3.30.360.10">
    <property type="entry name" value="Dihydrodipicolinate Reductase, domain 2"/>
    <property type="match status" value="1"/>
</dbReference>
<evidence type="ECO:0000256" key="1">
    <source>
        <dbReference type="ARBA" id="ARBA00010928"/>
    </source>
</evidence>
<keyword evidence="3" id="KW-0520">NAD</keyword>
<evidence type="ECO:0000313" key="6">
    <source>
        <dbReference type="EMBL" id="UOQ57116.1"/>
    </source>
</evidence>
<dbReference type="Pfam" id="PF01408">
    <property type="entry name" value="GFO_IDH_MocA"/>
    <property type="match status" value="1"/>
</dbReference>
<dbReference type="Proteomes" id="UP000831786">
    <property type="component" value="Chromosome"/>
</dbReference>
<evidence type="ECO:0000256" key="3">
    <source>
        <dbReference type="ARBA" id="ARBA00023027"/>
    </source>
</evidence>
<gene>
    <name evidence="6" type="ORF">MUN78_15900</name>
</gene>
<evidence type="ECO:0000256" key="2">
    <source>
        <dbReference type="ARBA" id="ARBA00023002"/>
    </source>
</evidence>
<dbReference type="InterPro" id="IPR055170">
    <property type="entry name" value="GFO_IDH_MocA-like_dom"/>
</dbReference>
<proteinExistence type="inferred from homology"/>
<feature type="domain" description="Gfo/Idh/MocA-like oxidoreductase N-terminal" evidence="4">
    <location>
        <begin position="1"/>
        <end position="120"/>
    </location>
</feature>
<feature type="domain" description="GFO/IDH/MocA-like oxidoreductase" evidence="5">
    <location>
        <begin position="130"/>
        <end position="242"/>
    </location>
</feature>
<comment type="similarity">
    <text evidence="1">Belongs to the Gfo/Idh/MocA family.</text>
</comment>
<accession>A0ABY4FLG7</accession>
<dbReference type="SUPFAM" id="SSF51735">
    <property type="entry name" value="NAD(P)-binding Rossmann-fold domains"/>
    <property type="match status" value="1"/>
</dbReference>
<evidence type="ECO:0000313" key="7">
    <source>
        <dbReference type="Proteomes" id="UP000831786"/>
    </source>
</evidence>